<sequence length="120" mass="13967">MGHVRTKTVKKASKAIIEKHYTKLTTDFHSNKRACMEVAIIPSKRLRNQVAGYVTHLMRRIQRGPVRGISTKLQEEQREIRDNYVPEVSVLERNQVFDDETLQLLKHMGFPDPKWANPSK</sequence>
<dbReference type="SUPFAM" id="SSF116820">
    <property type="entry name" value="Rps17e-like"/>
    <property type="match status" value="1"/>
</dbReference>
<evidence type="ECO:0000313" key="6">
    <source>
        <dbReference type="EMBL" id="KII60972.1"/>
    </source>
</evidence>
<dbReference type="InterPro" id="IPR018273">
    <property type="entry name" value="Ribosomal_eS17_CS"/>
</dbReference>
<dbReference type="Gene3D" id="1.10.60.20">
    <property type="entry name" value="Ribosomal protein S17e-like"/>
    <property type="match status" value="1"/>
</dbReference>
<name>A0A0C2IVU6_THEKT</name>
<keyword evidence="2 6" id="KW-0689">Ribosomal protein</keyword>
<evidence type="ECO:0000256" key="4">
    <source>
        <dbReference type="ARBA" id="ARBA00035144"/>
    </source>
</evidence>
<evidence type="ECO:0000256" key="3">
    <source>
        <dbReference type="ARBA" id="ARBA00023274"/>
    </source>
</evidence>
<comment type="caution">
    <text evidence="6">The sequence shown here is derived from an EMBL/GenBank/DDBJ whole genome shotgun (WGS) entry which is preliminary data.</text>
</comment>
<dbReference type="PANTHER" id="PTHR10732:SF0">
    <property type="entry name" value="40S RIBOSOMAL PROTEIN S17"/>
    <property type="match status" value="1"/>
</dbReference>
<dbReference type="Pfam" id="PF00833">
    <property type="entry name" value="Ribosomal_S17e"/>
    <property type="match status" value="1"/>
</dbReference>
<evidence type="ECO:0000256" key="5">
    <source>
        <dbReference type="ARBA" id="ARBA00035467"/>
    </source>
</evidence>
<dbReference type="NCBIfam" id="NF002242">
    <property type="entry name" value="PRK01151.1"/>
    <property type="match status" value="1"/>
</dbReference>
<dbReference type="Proteomes" id="UP000031668">
    <property type="component" value="Unassembled WGS sequence"/>
</dbReference>
<dbReference type="GO" id="GO:1990904">
    <property type="term" value="C:ribonucleoprotein complex"/>
    <property type="evidence" value="ECO:0007669"/>
    <property type="project" value="UniProtKB-KW"/>
</dbReference>
<evidence type="ECO:0000256" key="1">
    <source>
        <dbReference type="ARBA" id="ARBA00010444"/>
    </source>
</evidence>
<dbReference type="InterPro" id="IPR001210">
    <property type="entry name" value="Ribosomal_eS17"/>
</dbReference>
<dbReference type="GO" id="GO:0006412">
    <property type="term" value="P:translation"/>
    <property type="evidence" value="ECO:0007669"/>
    <property type="project" value="InterPro"/>
</dbReference>
<comment type="similarity">
    <text evidence="1">Belongs to the eukaryotic ribosomal protein eS17 family.</text>
</comment>
<dbReference type="AlphaFoldDB" id="A0A0C2IVU6"/>
<keyword evidence="7" id="KW-1185">Reference proteome</keyword>
<dbReference type="HAMAP" id="MF_00511">
    <property type="entry name" value="Ribosomal_eS17"/>
    <property type="match status" value="1"/>
</dbReference>
<organism evidence="6 7">
    <name type="scientific">Thelohanellus kitauei</name>
    <name type="common">Myxosporean</name>
    <dbReference type="NCBI Taxonomy" id="669202"/>
    <lineage>
        <taxon>Eukaryota</taxon>
        <taxon>Metazoa</taxon>
        <taxon>Cnidaria</taxon>
        <taxon>Myxozoa</taxon>
        <taxon>Myxosporea</taxon>
        <taxon>Bivalvulida</taxon>
        <taxon>Platysporina</taxon>
        <taxon>Myxobolidae</taxon>
        <taxon>Thelohanellus</taxon>
    </lineage>
</organism>
<gene>
    <name evidence="6" type="ORF">RF11_13945</name>
</gene>
<dbReference type="FunFam" id="1.10.60.20:FF:000001">
    <property type="entry name" value="40S ribosomal protein S17"/>
    <property type="match status" value="1"/>
</dbReference>
<reference evidence="6 7" key="1">
    <citation type="journal article" date="2014" name="Genome Biol. Evol.">
        <title>The genome of the myxosporean Thelohanellus kitauei shows adaptations to nutrient acquisition within its fish host.</title>
        <authorList>
            <person name="Yang Y."/>
            <person name="Xiong J."/>
            <person name="Zhou Z."/>
            <person name="Huo F."/>
            <person name="Miao W."/>
            <person name="Ran C."/>
            <person name="Liu Y."/>
            <person name="Zhang J."/>
            <person name="Feng J."/>
            <person name="Wang M."/>
            <person name="Wang M."/>
            <person name="Wang L."/>
            <person name="Yao B."/>
        </authorList>
    </citation>
    <scope>NUCLEOTIDE SEQUENCE [LARGE SCALE GENOMIC DNA]</scope>
    <source>
        <strain evidence="6">Wuqing</strain>
    </source>
</reference>
<proteinExistence type="inferred from homology"/>
<dbReference type="GO" id="GO:0003735">
    <property type="term" value="F:structural constituent of ribosome"/>
    <property type="evidence" value="ECO:0007669"/>
    <property type="project" value="InterPro"/>
</dbReference>
<dbReference type="EMBL" id="JWZT01005390">
    <property type="protein sequence ID" value="KII60972.1"/>
    <property type="molecule type" value="Genomic_DNA"/>
</dbReference>
<dbReference type="OrthoDB" id="1727351at2759"/>
<dbReference type="PROSITE" id="PS00712">
    <property type="entry name" value="RIBOSOMAL_S17E"/>
    <property type="match status" value="1"/>
</dbReference>
<dbReference type="PANTHER" id="PTHR10732">
    <property type="entry name" value="40S RIBOSOMAL PROTEIN S17"/>
    <property type="match status" value="1"/>
</dbReference>
<dbReference type="OMA" id="YYGRLTM"/>
<dbReference type="GO" id="GO:0005840">
    <property type="term" value="C:ribosome"/>
    <property type="evidence" value="ECO:0007669"/>
    <property type="project" value="UniProtKB-KW"/>
</dbReference>
<dbReference type="InterPro" id="IPR036401">
    <property type="entry name" value="Ribosomal_eS17_sf"/>
</dbReference>
<evidence type="ECO:0000313" key="7">
    <source>
        <dbReference type="Proteomes" id="UP000031668"/>
    </source>
</evidence>
<protein>
    <recommendedName>
        <fullName evidence="4">Small ribosomal subunit protein eS17</fullName>
    </recommendedName>
    <alternativeName>
        <fullName evidence="5">40S ribosomal protein S17</fullName>
    </alternativeName>
</protein>
<dbReference type="GO" id="GO:0005829">
    <property type="term" value="C:cytosol"/>
    <property type="evidence" value="ECO:0007669"/>
    <property type="project" value="UniProtKB-ARBA"/>
</dbReference>
<evidence type="ECO:0000256" key="2">
    <source>
        <dbReference type="ARBA" id="ARBA00022980"/>
    </source>
</evidence>
<accession>A0A0C2IVU6</accession>
<keyword evidence="3" id="KW-0687">Ribonucleoprotein</keyword>